<evidence type="ECO:0000313" key="3">
    <source>
        <dbReference type="Proteomes" id="UP001182556"/>
    </source>
</evidence>
<sequence>MSTYHTHHASTSRPAPSLSINTARSNTRSTSPTKGPIPKLYQLPPALESPGPSNPTRRARPGGLAGMSSDVSDTRSFMSDRPGPGRRMSDSTARRGSDFTLPQGVGEGWMPTSPTREHDPGPSQEQLQAFAHHCRAFYLASSPPSESASYISSTLASVPASHRTVYTKLQSALRALAHLHHLRVRISSFHALLSSTYASGSLSPASRSLLDSYTAKAERRDKLYKVISTWCTGTGAGGVEPFFIGLWAVLRVQSRPDAQRGDRRVVWEIDDAVFLESGGMEFMHEAVILLKGILGFTDQPLTSPPRLRRIRTLPKAFAEARSRRLTSPQKVPTPNLYESESLRTRSTSDPFNDARTSKLRTSSRGPAPPPPPSRRKHPLGYPVEDPVVTSVATAHGAEEQELLLSTSMDDDVAIVDEDPTEDDIVAEEAELNRPRFRLWTFPAHITDEEADDLLRLFPRAISKGRDVRFPYIPPGHGILAADLNDKWEAVPGQDIRVPKLEHERQEGVLRCGTGRMWTGLNKRNPNHAGSGWFKFKRWWRRFFGLA</sequence>
<dbReference type="Proteomes" id="UP001182556">
    <property type="component" value="Unassembled WGS sequence"/>
</dbReference>
<evidence type="ECO:0000256" key="1">
    <source>
        <dbReference type="SAM" id="MobiDB-lite"/>
    </source>
</evidence>
<dbReference type="EMBL" id="JAODAN010000003">
    <property type="protein sequence ID" value="KAK1925837.1"/>
    <property type="molecule type" value="Genomic_DNA"/>
</dbReference>
<comment type="caution">
    <text evidence="2">The sequence shown here is derived from an EMBL/GenBank/DDBJ whole genome shotgun (WGS) entry which is preliminary data.</text>
</comment>
<evidence type="ECO:0000313" key="2">
    <source>
        <dbReference type="EMBL" id="KAK1925837.1"/>
    </source>
</evidence>
<feature type="region of interest" description="Disordered" evidence="1">
    <location>
        <begin position="319"/>
        <end position="381"/>
    </location>
</feature>
<name>A0AAD9L7T7_PAPLA</name>
<dbReference type="AlphaFoldDB" id="A0AAD9L7T7"/>
<feature type="compositionally biased region" description="Basic residues" evidence="1">
    <location>
        <begin position="1"/>
        <end position="10"/>
    </location>
</feature>
<proteinExistence type="predicted"/>
<reference evidence="2" key="1">
    <citation type="submission" date="2023-02" db="EMBL/GenBank/DDBJ databases">
        <title>Identification and recombinant expression of a fungal hydrolase from Papiliotrema laurentii that hydrolyzes apple cutin and clears colloidal polyester polyurethane.</title>
        <authorList>
            <consortium name="DOE Joint Genome Institute"/>
            <person name="Roman V.A."/>
            <person name="Bojanowski C."/>
            <person name="Crable B.R."/>
            <person name="Wagner D.N."/>
            <person name="Hung C.S."/>
            <person name="Nadeau L.J."/>
            <person name="Schratz L."/>
            <person name="Haridas S."/>
            <person name="Pangilinan J."/>
            <person name="Lipzen A."/>
            <person name="Na H."/>
            <person name="Yan M."/>
            <person name="Ng V."/>
            <person name="Grigoriev I.V."/>
            <person name="Spatafora J.W."/>
            <person name="Barlow D."/>
            <person name="Biffinger J."/>
            <person name="Kelley-Loughnane N."/>
            <person name="Varaljay V.A."/>
            <person name="Crookes-Goodson W.J."/>
        </authorList>
    </citation>
    <scope>NUCLEOTIDE SEQUENCE</scope>
    <source>
        <strain evidence="2">5307AH</strain>
    </source>
</reference>
<feature type="compositionally biased region" description="Basic and acidic residues" evidence="1">
    <location>
        <begin position="87"/>
        <end position="97"/>
    </location>
</feature>
<keyword evidence="3" id="KW-1185">Reference proteome</keyword>
<accession>A0AAD9L7T7</accession>
<gene>
    <name evidence="2" type="ORF">DB88DRAFT_214038</name>
</gene>
<protein>
    <submittedName>
        <fullName evidence="2">Uncharacterized protein</fullName>
    </submittedName>
</protein>
<feature type="region of interest" description="Disordered" evidence="1">
    <location>
        <begin position="1"/>
        <end position="126"/>
    </location>
</feature>
<feature type="compositionally biased region" description="Polar residues" evidence="1">
    <location>
        <begin position="325"/>
        <end position="350"/>
    </location>
</feature>
<feature type="compositionally biased region" description="Polar residues" evidence="1">
    <location>
        <begin position="11"/>
        <end position="33"/>
    </location>
</feature>
<organism evidence="2 3">
    <name type="scientific">Papiliotrema laurentii</name>
    <name type="common">Cryptococcus laurentii</name>
    <dbReference type="NCBI Taxonomy" id="5418"/>
    <lineage>
        <taxon>Eukaryota</taxon>
        <taxon>Fungi</taxon>
        <taxon>Dikarya</taxon>
        <taxon>Basidiomycota</taxon>
        <taxon>Agaricomycotina</taxon>
        <taxon>Tremellomycetes</taxon>
        <taxon>Tremellales</taxon>
        <taxon>Rhynchogastremaceae</taxon>
        <taxon>Papiliotrema</taxon>
    </lineage>
</organism>